<reference evidence="1 2" key="1">
    <citation type="submission" date="2006-02" db="EMBL/GenBank/DDBJ databases">
        <authorList>
            <person name="Amann R."/>
            <person name="Ferriera S."/>
            <person name="Johnson J."/>
            <person name="Kravitz S."/>
            <person name="Halpern A."/>
            <person name="Remington K."/>
            <person name="Beeson K."/>
            <person name="Tran B."/>
            <person name="Rogers Y.-H."/>
            <person name="Friedman R."/>
            <person name="Venter J.C."/>
        </authorList>
    </citation>
    <scope>NUCLEOTIDE SEQUENCE [LARGE SCALE GENOMIC DNA]</scope>
    <source>
        <strain evidence="1 2">DSM 3645</strain>
    </source>
</reference>
<organism evidence="1 2">
    <name type="scientific">Blastopirellula marina DSM 3645</name>
    <dbReference type="NCBI Taxonomy" id="314230"/>
    <lineage>
        <taxon>Bacteria</taxon>
        <taxon>Pseudomonadati</taxon>
        <taxon>Planctomycetota</taxon>
        <taxon>Planctomycetia</taxon>
        <taxon>Pirellulales</taxon>
        <taxon>Pirellulaceae</taxon>
        <taxon>Blastopirellula</taxon>
    </lineage>
</organism>
<dbReference type="Proteomes" id="UP000004358">
    <property type="component" value="Unassembled WGS sequence"/>
</dbReference>
<evidence type="ECO:0000313" key="1">
    <source>
        <dbReference type="EMBL" id="EAQ80277.1"/>
    </source>
</evidence>
<dbReference type="AlphaFoldDB" id="A3ZTL2"/>
<comment type="caution">
    <text evidence="1">The sequence shown here is derived from an EMBL/GenBank/DDBJ whole genome shotgun (WGS) entry which is preliminary data.</text>
</comment>
<protein>
    <submittedName>
        <fullName evidence="1">Uncharacterized protein</fullName>
    </submittedName>
</protein>
<evidence type="ECO:0000313" key="2">
    <source>
        <dbReference type="Proteomes" id="UP000004358"/>
    </source>
</evidence>
<dbReference type="HOGENOM" id="CLU_3247966_0_0_0"/>
<accession>A3ZTL2</accession>
<dbReference type="EMBL" id="AANZ01000010">
    <property type="protein sequence ID" value="EAQ80277.1"/>
    <property type="molecule type" value="Genomic_DNA"/>
</dbReference>
<gene>
    <name evidence="1" type="ORF">DSM3645_19813</name>
</gene>
<sequence length="42" mass="4601">MGVALNLELLVGLGLVRTVSLGLRLGLVFELFTFSGYEERDC</sequence>
<proteinExistence type="predicted"/>
<name>A3ZTL2_9BACT</name>